<dbReference type="InterPro" id="IPR014284">
    <property type="entry name" value="RNA_pol_sigma-70_dom"/>
</dbReference>
<comment type="caution">
    <text evidence="6">The sequence shown here is derived from an EMBL/GenBank/DDBJ whole genome shotgun (WGS) entry which is preliminary data.</text>
</comment>
<dbReference type="Gene3D" id="1.20.140.160">
    <property type="match status" value="1"/>
</dbReference>
<dbReference type="Gene3D" id="1.10.1740.10">
    <property type="match status" value="1"/>
</dbReference>
<evidence type="ECO:0000256" key="3">
    <source>
        <dbReference type="ARBA" id="ARBA00023125"/>
    </source>
</evidence>
<dbReference type="PANTHER" id="PTHR30385">
    <property type="entry name" value="SIGMA FACTOR F FLAGELLAR"/>
    <property type="match status" value="1"/>
</dbReference>
<keyword evidence="2" id="KW-0731">Sigma factor</keyword>
<keyword evidence="6" id="KW-0966">Cell projection</keyword>
<dbReference type="RefSeq" id="WP_141871840.1">
    <property type="nucleotide sequence ID" value="NZ_VFOX01000001.1"/>
</dbReference>
<dbReference type="AlphaFoldDB" id="A0A543BM92"/>
<organism evidence="6 7">
    <name type="scientific">Microbacterium saperdae</name>
    <dbReference type="NCBI Taxonomy" id="69368"/>
    <lineage>
        <taxon>Bacteria</taxon>
        <taxon>Bacillati</taxon>
        <taxon>Actinomycetota</taxon>
        <taxon>Actinomycetes</taxon>
        <taxon>Micrococcales</taxon>
        <taxon>Microbacteriaceae</taxon>
        <taxon>Microbacterium</taxon>
    </lineage>
</organism>
<accession>A0A543BM92</accession>
<dbReference type="InterPro" id="IPR013324">
    <property type="entry name" value="RNA_pol_sigma_r3/r4-like"/>
</dbReference>
<evidence type="ECO:0000313" key="6">
    <source>
        <dbReference type="EMBL" id="TQL85934.1"/>
    </source>
</evidence>
<dbReference type="InterPro" id="IPR013325">
    <property type="entry name" value="RNA_pol_sigma_r2"/>
</dbReference>
<dbReference type="GO" id="GO:0006352">
    <property type="term" value="P:DNA-templated transcription initiation"/>
    <property type="evidence" value="ECO:0007669"/>
    <property type="project" value="InterPro"/>
</dbReference>
<evidence type="ECO:0000256" key="5">
    <source>
        <dbReference type="SAM" id="MobiDB-lite"/>
    </source>
</evidence>
<evidence type="ECO:0000313" key="7">
    <source>
        <dbReference type="Proteomes" id="UP000317209"/>
    </source>
</evidence>
<sequence>MLRHSDLPADSGAPADASATPDRLARDNMALATFLALEKARTAEHVDLDDLMSAARWGLARAALTYEPERGIPFGAFARTQINWAMLSEMRKADPAGERGRDKIELIRAAADAVLARTGRAATVAELAKESGIDAGAVAEMLHLDSMVRTATSFEEHFDLESGRQAVDLTDSIILPEHAVEQNETRTMLLRVLDALPLAMQRVIRGIYVEDRMVKDLADEMAVSHAYVSKLRTRGLALMREAMDAWENGTSGDRSTSAKAEFFGVLFGPVPAPAPTRTGDLLPAL</sequence>
<keyword evidence="7" id="KW-1185">Reference proteome</keyword>
<evidence type="ECO:0000256" key="1">
    <source>
        <dbReference type="ARBA" id="ARBA00023015"/>
    </source>
</evidence>
<dbReference type="NCBIfam" id="TIGR02937">
    <property type="entry name" value="sigma70-ECF"/>
    <property type="match status" value="1"/>
</dbReference>
<name>A0A543BM92_9MICO</name>
<feature type="compositionally biased region" description="Low complexity" evidence="5">
    <location>
        <begin position="8"/>
        <end position="21"/>
    </location>
</feature>
<dbReference type="Proteomes" id="UP000317209">
    <property type="component" value="Unassembled WGS sequence"/>
</dbReference>
<evidence type="ECO:0000256" key="4">
    <source>
        <dbReference type="ARBA" id="ARBA00023163"/>
    </source>
</evidence>
<dbReference type="GO" id="GO:0003677">
    <property type="term" value="F:DNA binding"/>
    <property type="evidence" value="ECO:0007669"/>
    <property type="project" value="UniProtKB-KW"/>
</dbReference>
<dbReference type="GO" id="GO:0016987">
    <property type="term" value="F:sigma factor activity"/>
    <property type="evidence" value="ECO:0007669"/>
    <property type="project" value="UniProtKB-KW"/>
</dbReference>
<dbReference type="EMBL" id="VFOX01000001">
    <property type="protein sequence ID" value="TQL85934.1"/>
    <property type="molecule type" value="Genomic_DNA"/>
</dbReference>
<keyword evidence="1" id="KW-0805">Transcription regulation</keyword>
<dbReference type="SUPFAM" id="SSF88659">
    <property type="entry name" value="Sigma3 and sigma4 domains of RNA polymerase sigma factors"/>
    <property type="match status" value="1"/>
</dbReference>
<proteinExistence type="predicted"/>
<keyword evidence="6" id="KW-0282">Flagellum</keyword>
<gene>
    <name evidence="6" type="ORF">FB560_1571</name>
</gene>
<keyword evidence="3" id="KW-0238">DNA-binding</keyword>
<keyword evidence="4" id="KW-0804">Transcription</keyword>
<dbReference type="SUPFAM" id="SSF88946">
    <property type="entry name" value="Sigma2 domain of RNA polymerase sigma factors"/>
    <property type="match status" value="1"/>
</dbReference>
<keyword evidence="6" id="KW-0969">Cilium</keyword>
<evidence type="ECO:0000256" key="2">
    <source>
        <dbReference type="ARBA" id="ARBA00023082"/>
    </source>
</evidence>
<dbReference type="OrthoDB" id="9799825at2"/>
<feature type="region of interest" description="Disordered" evidence="5">
    <location>
        <begin position="1"/>
        <end position="21"/>
    </location>
</feature>
<reference evidence="6 7" key="1">
    <citation type="submission" date="2019-06" db="EMBL/GenBank/DDBJ databases">
        <title>Sequencing the genomes of 1000 actinobacteria strains.</title>
        <authorList>
            <person name="Klenk H.-P."/>
        </authorList>
    </citation>
    <scope>NUCLEOTIDE SEQUENCE [LARGE SCALE GENOMIC DNA]</scope>
    <source>
        <strain evidence="6 7">DSM 20169</strain>
    </source>
</reference>
<protein>
    <submittedName>
        <fullName evidence="6">RNA polymerase sigma factor for flagellar operon FliA</fullName>
    </submittedName>
</protein>